<evidence type="ECO:0000313" key="4">
    <source>
        <dbReference type="Proteomes" id="UP000239800"/>
    </source>
</evidence>
<keyword evidence="1" id="KW-0880">Kelch repeat</keyword>
<dbReference type="PANTHER" id="PTHR46344:SF1">
    <property type="entry name" value="OS02G0504900 PROTEIN"/>
    <property type="match status" value="1"/>
</dbReference>
<keyword evidence="2" id="KW-0677">Repeat</keyword>
<reference evidence="3 4" key="1">
    <citation type="submission" date="2016-11" db="EMBL/GenBank/DDBJ databases">
        <title>Trade-off between light-utilization and light-protection in marine flavobacteria.</title>
        <authorList>
            <person name="Kumagai Y."/>
        </authorList>
    </citation>
    <scope>NUCLEOTIDE SEQUENCE [LARGE SCALE GENOMIC DNA]</scope>
    <source>
        <strain evidence="3 4">NBRC 107741</strain>
    </source>
</reference>
<dbReference type="EMBL" id="MQUB01000001">
    <property type="protein sequence ID" value="PQB05183.1"/>
    <property type="molecule type" value="Genomic_DNA"/>
</dbReference>
<proteinExistence type="predicted"/>
<dbReference type="Gene3D" id="2.120.10.80">
    <property type="entry name" value="Kelch-type beta propeller"/>
    <property type="match status" value="1"/>
</dbReference>
<evidence type="ECO:0000256" key="2">
    <source>
        <dbReference type="ARBA" id="ARBA00022737"/>
    </source>
</evidence>
<dbReference type="AlphaFoldDB" id="A0A2S7KRK2"/>
<name>A0A2S7KRK2_9FLAO</name>
<dbReference type="InterPro" id="IPR015915">
    <property type="entry name" value="Kelch-typ_b-propeller"/>
</dbReference>
<comment type="caution">
    <text evidence="3">The sequence shown here is derived from an EMBL/GenBank/DDBJ whole genome shotgun (WGS) entry which is preliminary data.</text>
</comment>
<gene>
    <name evidence="3" type="ORF">BST85_10040</name>
</gene>
<dbReference type="PANTHER" id="PTHR46344">
    <property type="entry name" value="OS02G0202900 PROTEIN"/>
    <property type="match status" value="1"/>
</dbReference>
<keyword evidence="4" id="KW-1185">Reference proteome</keyword>
<protein>
    <submittedName>
        <fullName evidence="3">Uncharacterized protein</fullName>
    </submittedName>
</protein>
<evidence type="ECO:0000256" key="1">
    <source>
        <dbReference type="ARBA" id="ARBA00022441"/>
    </source>
</evidence>
<accession>A0A2S7KRK2</accession>
<dbReference type="Proteomes" id="UP000239800">
    <property type="component" value="Unassembled WGS sequence"/>
</dbReference>
<organism evidence="3 4">
    <name type="scientific">Aureitalea marina</name>
    <dbReference type="NCBI Taxonomy" id="930804"/>
    <lineage>
        <taxon>Bacteria</taxon>
        <taxon>Pseudomonadati</taxon>
        <taxon>Bacteroidota</taxon>
        <taxon>Flavobacteriia</taxon>
        <taxon>Flavobacteriales</taxon>
        <taxon>Flavobacteriaceae</taxon>
        <taxon>Aureitalea</taxon>
    </lineage>
</organism>
<sequence length="453" mass="50417">MLTLLTSCSSDDDNNQDQTDLAELIQALTDGSSKTWSIESASLSNQSVDNLSVTSAFNAVDDEYVFIANGSEIELKWIQGFGFNPKAENLPEFLSDNRVSSSLSSLSEDQSANRTFQDQSGEMSFQLSPELNRVNAVIRLEDGAIFNAVLKAKTTSDYATSPVSIDQAEELFSFAETSIWSGFRYSGARNSLYASNSGIPEVDDPTMVSYDISTNKLDRIFYPYAGGHPSMHLELYNETLFNLGGIFYQTFDLDLQAVDVNFEVNDVNFKYGSAAVDDALYLFGGYLNDNQQFQIAQYDTNSNQVNILESLDEPRYEVDGEIVDNVLYIFGGFGFDSIGSNKIEKYDIDNANLQTSNAPFRIGRVRTAIYQHLIYLAGAKVVVNGDVENTVNFIAVFNTKDQSFKEIELNVPEWQNMRIANIQVTDDSIYTLFHENLPGPNGLITHAYQSPVE</sequence>
<dbReference type="SUPFAM" id="SSF117281">
    <property type="entry name" value="Kelch motif"/>
    <property type="match status" value="1"/>
</dbReference>
<evidence type="ECO:0000313" key="3">
    <source>
        <dbReference type="EMBL" id="PQB05183.1"/>
    </source>
</evidence>